<dbReference type="GO" id="GO:0005886">
    <property type="term" value="C:plasma membrane"/>
    <property type="evidence" value="ECO:0007669"/>
    <property type="project" value="UniProtKB-SubCell"/>
</dbReference>
<evidence type="ECO:0000256" key="6">
    <source>
        <dbReference type="SAM" id="Phobius"/>
    </source>
</evidence>
<reference evidence="8" key="1">
    <citation type="submission" date="2020-08" db="EMBL/GenBank/DDBJ databases">
        <title>Genome public.</title>
        <authorList>
            <person name="Liu C."/>
            <person name="Sun Q."/>
        </authorList>
    </citation>
    <scope>NUCLEOTIDE SEQUENCE</scope>
    <source>
        <strain evidence="8">NSJ-44</strain>
    </source>
</reference>
<accession>A0A926CZD1</accession>
<keyword evidence="3 6" id="KW-0812">Transmembrane</keyword>
<protein>
    <submittedName>
        <fullName evidence="8">OFA family MFS transporter</fullName>
    </submittedName>
</protein>
<dbReference type="RefSeq" id="WP_249284516.1">
    <property type="nucleotide sequence ID" value="NZ_JACRSO010000001.1"/>
</dbReference>
<keyword evidence="9" id="KW-1185">Reference proteome</keyword>
<proteinExistence type="predicted"/>
<dbReference type="InterPro" id="IPR050327">
    <property type="entry name" value="Proton-linked_MCT"/>
</dbReference>
<comment type="caution">
    <text evidence="8">The sequence shown here is derived from an EMBL/GenBank/DDBJ whole genome shotgun (WGS) entry which is preliminary data.</text>
</comment>
<dbReference type="InterPro" id="IPR020846">
    <property type="entry name" value="MFS_dom"/>
</dbReference>
<sequence length="397" mass="42525">MARRRYLILANSFVILLVMGISYAWSIFVGPLEADFGWNRAQTSMAFTLNLIAFSGGTILTGILSKRISFTRIIQIGAVMLGAGFLLTTLIQTPWQLYLTYSLLCGGAVGMCYNAIVSTVPLWFLDNQGVATGTLIMGYAFSSSILGPVCHAIITAQGWRAAFVVLAVVNMVILFAGSFLVKVPTGEQLTALPQPAKAARLGKRDFTAGQMIKTRSFYLYFFYVIILAGVGQVIINHLGPAISQDMGQSAAFAAGVVSAISICNGVGRVFWGIVFDKIGTKKTLLVMSAIYTLVLGLVYLAVVMKAAMLAAVAGCMLLFTYGGNATTIPTITRKLFGEKHFSMNYSVISLTNLLAALMPSIAGMMQTSQGNYTMAFLSIVICSALSIGLAAMMKKED</sequence>
<evidence type="ECO:0000313" key="8">
    <source>
        <dbReference type="EMBL" id="MBC8528522.1"/>
    </source>
</evidence>
<keyword evidence="5 6" id="KW-0472">Membrane</keyword>
<comment type="subcellular location">
    <subcellularLocation>
        <location evidence="1">Cell membrane</location>
        <topology evidence="1">Multi-pass membrane protein</topology>
    </subcellularLocation>
</comment>
<evidence type="ECO:0000256" key="4">
    <source>
        <dbReference type="ARBA" id="ARBA00022989"/>
    </source>
</evidence>
<feature type="transmembrane region" description="Helical" evidence="6">
    <location>
        <begin position="160"/>
        <end position="181"/>
    </location>
</feature>
<dbReference type="PANTHER" id="PTHR11360">
    <property type="entry name" value="MONOCARBOXYLATE TRANSPORTER"/>
    <property type="match status" value="1"/>
</dbReference>
<dbReference type="GO" id="GO:0022857">
    <property type="term" value="F:transmembrane transporter activity"/>
    <property type="evidence" value="ECO:0007669"/>
    <property type="project" value="InterPro"/>
</dbReference>
<name>A0A926CZD1_9FIRM</name>
<dbReference type="AlphaFoldDB" id="A0A926CZD1"/>
<evidence type="ECO:0000256" key="3">
    <source>
        <dbReference type="ARBA" id="ARBA00022692"/>
    </source>
</evidence>
<feature type="domain" description="Major facilitator superfamily (MFS) profile" evidence="7">
    <location>
        <begin position="6"/>
        <end position="397"/>
    </location>
</feature>
<keyword evidence="2" id="KW-0813">Transport</keyword>
<dbReference type="CDD" id="cd17353">
    <property type="entry name" value="MFS_OFA_like"/>
    <property type="match status" value="1"/>
</dbReference>
<dbReference type="SUPFAM" id="SSF103473">
    <property type="entry name" value="MFS general substrate transporter"/>
    <property type="match status" value="1"/>
</dbReference>
<evidence type="ECO:0000256" key="1">
    <source>
        <dbReference type="ARBA" id="ARBA00004651"/>
    </source>
</evidence>
<dbReference type="Proteomes" id="UP000654279">
    <property type="component" value="Unassembled WGS sequence"/>
</dbReference>
<feature type="transmembrane region" description="Helical" evidence="6">
    <location>
        <begin position="45"/>
        <end position="64"/>
    </location>
</feature>
<feature type="transmembrane region" description="Helical" evidence="6">
    <location>
        <begin position="76"/>
        <end position="95"/>
    </location>
</feature>
<feature type="transmembrane region" description="Helical" evidence="6">
    <location>
        <begin position="283"/>
        <end position="302"/>
    </location>
</feature>
<dbReference type="Pfam" id="PF07690">
    <property type="entry name" value="MFS_1"/>
    <property type="match status" value="1"/>
</dbReference>
<gene>
    <name evidence="8" type="ORF">H8699_03605</name>
</gene>
<organism evidence="8 9">
    <name type="scientific">Luoshenia tenuis</name>
    <dbReference type="NCBI Taxonomy" id="2763654"/>
    <lineage>
        <taxon>Bacteria</taxon>
        <taxon>Bacillati</taxon>
        <taxon>Bacillota</taxon>
        <taxon>Clostridia</taxon>
        <taxon>Christensenellales</taxon>
        <taxon>Christensenellaceae</taxon>
        <taxon>Luoshenia</taxon>
    </lineage>
</organism>
<dbReference type="InterPro" id="IPR011701">
    <property type="entry name" value="MFS"/>
</dbReference>
<evidence type="ECO:0000259" key="7">
    <source>
        <dbReference type="PROSITE" id="PS50850"/>
    </source>
</evidence>
<feature type="transmembrane region" description="Helical" evidence="6">
    <location>
        <begin position="7"/>
        <end position="25"/>
    </location>
</feature>
<keyword evidence="4 6" id="KW-1133">Transmembrane helix</keyword>
<dbReference type="EMBL" id="JACRSO010000001">
    <property type="protein sequence ID" value="MBC8528522.1"/>
    <property type="molecule type" value="Genomic_DNA"/>
</dbReference>
<feature type="transmembrane region" description="Helical" evidence="6">
    <location>
        <begin position="343"/>
        <end position="362"/>
    </location>
</feature>
<feature type="transmembrane region" description="Helical" evidence="6">
    <location>
        <begin position="101"/>
        <end position="124"/>
    </location>
</feature>
<evidence type="ECO:0000313" key="9">
    <source>
        <dbReference type="Proteomes" id="UP000654279"/>
    </source>
</evidence>
<feature type="transmembrane region" description="Helical" evidence="6">
    <location>
        <begin position="217"/>
        <end position="238"/>
    </location>
</feature>
<dbReference type="PROSITE" id="PS50850">
    <property type="entry name" value="MFS"/>
    <property type="match status" value="1"/>
</dbReference>
<dbReference type="Gene3D" id="1.20.1250.20">
    <property type="entry name" value="MFS general substrate transporter like domains"/>
    <property type="match status" value="2"/>
</dbReference>
<dbReference type="InterPro" id="IPR036259">
    <property type="entry name" value="MFS_trans_sf"/>
</dbReference>
<evidence type="ECO:0000256" key="2">
    <source>
        <dbReference type="ARBA" id="ARBA00022448"/>
    </source>
</evidence>
<feature type="transmembrane region" description="Helical" evidence="6">
    <location>
        <begin position="308"/>
        <end position="331"/>
    </location>
</feature>
<evidence type="ECO:0000256" key="5">
    <source>
        <dbReference type="ARBA" id="ARBA00023136"/>
    </source>
</evidence>
<feature type="transmembrane region" description="Helical" evidence="6">
    <location>
        <begin position="136"/>
        <end position="154"/>
    </location>
</feature>
<feature type="transmembrane region" description="Helical" evidence="6">
    <location>
        <begin position="374"/>
        <end position="393"/>
    </location>
</feature>
<feature type="transmembrane region" description="Helical" evidence="6">
    <location>
        <begin position="250"/>
        <end position="271"/>
    </location>
</feature>